<dbReference type="SUPFAM" id="SSF53383">
    <property type="entry name" value="PLP-dependent transferases"/>
    <property type="match status" value="1"/>
</dbReference>
<dbReference type="InterPro" id="IPR015422">
    <property type="entry name" value="PyrdxlP-dep_Trfase_small"/>
</dbReference>
<dbReference type="InterPro" id="IPR015424">
    <property type="entry name" value="PyrdxlP-dep_Trfase"/>
</dbReference>
<dbReference type="EMBL" id="OX365700">
    <property type="protein sequence ID" value="CAI4033193.1"/>
    <property type="molecule type" value="Genomic_DNA"/>
</dbReference>
<comment type="similarity">
    <text evidence="2 8">Belongs to the class-V pyridoxal-phosphate-dependent aminotransferase family.</text>
</comment>
<dbReference type="GO" id="GO:0019265">
    <property type="term" value="P:glycine biosynthetic process, by transamination of glyoxylate"/>
    <property type="evidence" value="ECO:0007669"/>
    <property type="project" value="TreeGrafter"/>
</dbReference>
<dbReference type="FunFam" id="3.90.1150.10:FF:000031">
    <property type="entry name" value="Serine--glyoxylate aminotransferase"/>
    <property type="match status" value="1"/>
</dbReference>
<dbReference type="InterPro" id="IPR020578">
    <property type="entry name" value="Aminotrans_V_PyrdxlP_BS"/>
</dbReference>
<dbReference type="PANTHER" id="PTHR21152:SF40">
    <property type="entry name" value="ALANINE--GLYOXYLATE AMINOTRANSFERASE"/>
    <property type="match status" value="1"/>
</dbReference>
<keyword evidence="4" id="KW-0808">Transferase</keyword>
<keyword evidence="5 7" id="KW-0663">Pyridoxal phosphate</keyword>
<proteinExistence type="inferred from homology"/>
<evidence type="ECO:0000256" key="3">
    <source>
        <dbReference type="ARBA" id="ARBA00022576"/>
    </source>
</evidence>
<evidence type="ECO:0000256" key="9">
    <source>
        <dbReference type="RuleBase" id="RU004504"/>
    </source>
</evidence>
<dbReference type="KEGG" id="nti:DNFV4_03626"/>
<dbReference type="Pfam" id="PF00266">
    <property type="entry name" value="Aminotran_5"/>
    <property type="match status" value="1"/>
</dbReference>
<dbReference type="PROSITE" id="PS00595">
    <property type="entry name" value="AA_TRANSFER_CLASS_5"/>
    <property type="match status" value="1"/>
</dbReference>
<accession>A0AA86N1W7</accession>
<dbReference type="PANTHER" id="PTHR21152">
    <property type="entry name" value="AMINOTRANSFERASE CLASS V"/>
    <property type="match status" value="1"/>
</dbReference>
<feature type="modified residue" description="N6-(pyridoxal phosphate)lysine" evidence="7">
    <location>
        <position position="191"/>
    </location>
</feature>
<evidence type="ECO:0000256" key="4">
    <source>
        <dbReference type="ARBA" id="ARBA00022679"/>
    </source>
</evidence>
<protein>
    <submittedName>
        <fullName evidence="11">Serine-pyruvate aminotransferase</fullName>
    </submittedName>
</protein>
<keyword evidence="3 11" id="KW-0032">Aminotransferase</keyword>
<organism evidence="11 12">
    <name type="scientific">Nitrospira tepida</name>
    <dbReference type="NCBI Taxonomy" id="2973512"/>
    <lineage>
        <taxon>Bacteria</taxon>
        <taxon>Pseudomonadati</taxon>
        <taxon>Nitrospirota</taxon>
        <taxon>Nitrospiria</taxon>
        <taxon>Nitrospirales</taxon>
        <taxon>Nitrospiraceae</taxon>
        <taxon>Nitrospira</taxon>
    </lineage>
</organism>
<evidence type="ECO:0000256" key="5">
    <source>
        <dbReference type="ARBA" id="ARBA00022898"/>
    </source>
</evidence>
<evidence type="ECO:0000256" key="6">
    <source>
        <dbReference type="PIRSR" id="PIRSR000524-1"/>
    </source>
</evidence>
<comment type="cofactor">
    <cofactor evidence="1 7 9">
        <name>pyridoxal 5'-phosphate</name>
        <dbReference type="ChEBI" id="CHEBI:597326"/>
    </cofactor>
</comment>
<dbReference type="PIRSF" id="PIRSF000524">
    <property type="entry name" value="SPT"/>
    <property type="match status" value="1"/>
</dbReference>
<dbReference type="InterPro" id="IPR000192">
    <property type="entry name" value="Aminotrans_V_dom"/>
</dbReference>
<evidence type="ECO:0000256" key="1">
    <source>
        <dbReference type="ARBA" id="ARBA00001933"/>
    </source>
</evidence>
<evidence type="ECO:0000256" key="8">
    <source>
        <dbReference type="RuleBase" id="RU004075"/>
    </source>
</evidence>
<sequence>MLKRYLLAPGPTPVPPEVLLAMARPMIHHRAPEFDPIFAEVRENLKWLFQTRNDVLQLACSGTGGMEGAVSNFLSPGDKAICINGGKFGERWTKICKTFGVQVHEIKVDWGRAVDPQMVAEALKKDPSIKAVYVQASETSTGVAHNCKALADIVRPLGETILVVDAITALGVFDLKTDEWGLDVVVTGSQKALMLPPGMAFVSVSDKAWRLADKAKNAAFYFNFKRERENQQKNQTAYTPAVSMILGLQEVLRMLKAEGLANVFARHATLAQAMREGVKAAGLTLFPKESPSDALTTVTAPEGVDGQQIYKNLRVQYGITAAGGQDHLKGKVFRISHMGYADRFDVITALAATEMVVKGLGYPITLGSGVGRAQELLMPKA</sequence>
<dbReference type="Gene3D" id="3.40.640.10">
    <property type="entry name" value="Type I PLP-dependent aspartate aminotransferase-like (Major domain)"/>
    <property type="match status" value="1"/>
</dbReference>
<dbReference type="Gene3D" id="3.90.1150.10">
    <property type="entry name" value="Aspartate Aminotransferase, domain 1"/>
    <property type="match status" value="1"/>
</dbReference>
<dbReference type="RefSeq" id="WP_289270196.1">
    <property type="nucleotide sequence ID" value="NZ_OX365700.1"/>
</dbReference>
<evidence type="ECO:0000256" key="7">
    <source>
        <dbReference type="PIRSR" id="PIRSR000524-50"/>
    </source>
</evidence>
<feature type="domain" description="Aminotransferase class V" evidence="10">
    <location>
        <begin position="5"/>
        <end position="327"/>
    </location>
</feature>
<evidence type="ECO:0000259" key="10">
    <source>
        <dbReference type="Pfam" id="PF00266"/>
    </source>
</evidence>
<evidence type="ECO:0000313" key="11">
    <source>
        <dbReference type="EMBL" id="CAI4033193.1"/>
    </source>
</evidence>
<feature type="binding site" evidence="6">
    <location>
        <position position="334"/>
    </location>
    <ligand>
        <name>substrate</name>
    </ligand>
</feature>
<dbReference type="InterPro" id="IPR024169">
    <property type="entry name" value="SP_NH2Trfase/AEP_transaminase"/>
</dbReference>
<evidence type="ECO:0000256" key="2">
    <source>
        <dbReference type="ARBA" id="ARBA00009236"/>
    </source>
</evidence>
<gene>
    <name evidence="11" type="ORF">DNFV4_03626</name>
</gene>
<dbReference type="InterPro" id="IPR015421">
    <property type="entry name" value="PyrdxlP-dep_Trfase_major"/>
</dbReference>
<dbReference type="FunFam" id="3.40.640.10:FF:000027">
    <property type="entry name" value="Serine--pyruvate aminotransferase, mitochondrial"/>
    <property type="match status" value="1"/>
</dbReference>
<keyword evidence="12" id="KW-1185">Reference proteome</keyword>
<evidence type="ECO:0000313" key="12">
    <source>
        <dbReference type="Proteomes" id="UP001179121"/>
    </source>
</evidence>
<name>A0AA86N1W7_9BACT</name>
<dbReference type="GO" id="GO:0008453">
    <property type="term" value="F:alanine-glyoxylate transaminase activity"/>
    <property type="evidence" value="ECO:0007669"/>
    <property type="project" value="TreeGrafter"/>
</dbReference>
<reference evidence="11" key="1">
    <citation type="submission" date="2022-10" db="EMBL/GenBank/DDBJ databases">
        <authorList>
            <person name="Koch H."/>
        </authorList>
    </citation>
    <scope>NUCLEOTIDE SEQUENCE</scope>
    <source>
        <strain evidence="11">DNF</strain>
    </source>
</reference>
<dbReference type="AlphaFoldDB" id="A0AA86N1W7"/>
<dbReference type="GO" id="GO:0004760">
    <property type="term" value="F:L-serine-pyruvate transaminase activity"/>
    <property type="evidence" value="ECO:0007669"/>
    <property type="project" value="TreeGrafter"/>
</dbReference>
<dbReference type="Proteomes" id="UP001179121">
    <property type="component" value="Chromosome"/>
</dbReference>